<gene>
    <name evidence="1" type="ordered locus">SpiGrapes_2458</name>
</gene>
<proteinExistence type="predicted"/>
<protein>
    <submittedName>
        <fullName evidence="1">Uncharacterized protein</fullName>
    </submittedName>
</protein>
<accession>G8QTI0</accession>
<evidence type="ECO:0000313" key="1">
    <source>
        <dbReference type="EMBL" id="AEV30221.1"/>
    </source>
</evidence>
<reference evidence="1 2" key="1">
    <citation type="submission" date="2011-11" db="EMBL/GenBank/DDBJ databases">
        <title>Complete sequence of Spirochaeta sp. grapes.</title>
        <authorList>
            <consortium name="US DOE Joint Genome Institute"/>
            <person name="Lucas S."/>
            <person name="Han J."/>
            <person name="Lapidus A."/>
            <person name="Cheng J.-F."/>
            <person name="Goodwin L."/>
            <person name="Pitluck S."/>
            <person name="Peters L."/>
            <person name="Ovchinnikova G."/>
            <person name="Munk A.C."/>
            <person name="Detter J.C."/>
            <person name="Han C."/>
            <person name="Tapia R."/>
            <person name="Land M."/>
            <person name="Hauser L."/>
            <person name="Kyrpides N."/>
            <person name="Ivanova N."/>
            <person name="Pagani I."/>
            <person name="Ritalahtilisa K."/>
            <person name="Loeffler F."/>
            <person name="Woyke T."/>
        </authorList>
    </citation>
    <scope>NUCLEOTIDE SEQUENCE [LARGE SCALE GENOMIC DNA]</scope>
    <source>
        <strain evidence="2">ATCC BAA-1885 / DSM 22778 / Grapes</strain>
    </source>
</reference>
<dbReference type="KEGG" id="sgp:SpiGrapes_2458"/>
<name>G8QTI0_SPHPG</name>
<dbReference type="HOGENOM" id="CLU_1863897_0_0_12"/>
<dbReference type="STRING" id="158190.SpiGrapes_2458"/>
<dbReference type="EMBL" id="CP003155">
    <property type="protein sequence ID" value="AEV30221.1"/>
    <property type="molecule type" value="Genomic_DNA"/>
</dbReference>
<sequence length="137" mass="15930">MAESSEHMKYVDILFSFVETLIPKEMGSLILVDKPSCREKPPRTSGNFTPDIIYKNQEVLIIGEAKTEDDVERRHSLSQYENYYLDAINFEGKSIVILSVPWFMKNTIKNVMRRIKQRYIRKIPVFVITELGGAEEI</sequence>
<dbReference type="RefSeq" id="WP_014271061.1">
    <property type="nucleotide sequence ID" value="NC_016633.1"/>
</dbReference>
<organism evidence="1 2">
    <name type="scientific">Sphaerochaeta pleomorpha (strain ATCC BAA-1885 / DSM 22778 / Grapes)</name>
    <dbReference type="NCBI Taxonomy" id="158190"/>
    <lineage>
        <taxon>Bacteria</taxon>
        <taxon>Pseudomonadati</taxon>
        <taxon>Spirochaetota</taxon>
        <taxon>Spirochaetia</taxon>
        <taxon>Spirochaetales</taxon>
        <taxon>Sphaerochaetaceae</taxon>
        <taxon>Sphaerochaeta</taxon>
    </lineage>
</organism>
<dbReference type="Proteomes" id="UP000005632">
    <property type="component" value="Chromosome"/>
</dbReference>
<evidence type="ECO:0000313" key="2">
    <source>
        <dbReference type="Proteomes" id="UP000005632"/>
    </source>
</evidence>
<keyword evidence="2" id="KW-1185">Reference proteome</keyword>
<dbReference type="AlphaFoldDB" id="G8QTI0"/>